<gene>
    <name evidence="1" type="ORF">GUJ93_ZPchr0014g47457</name>
</gene>
<name>A0A8J5T7U0_ZIZPA</name>
<dbReference type="Proteomes" id="UP000729402">
    <property type="component" value="Unassembled WGS sequence"/>
</dbReference>
<organism evidence="1 2">
    <name type="scientific">Zizania palustris</name>
    <name type="common">Northern wild rice</name>
    <dbReference type="NCBI Taxonomy" id="103762"/>
    <lineage>
        <taxon>Eukaryota</taxon>
        <taxon>Viridiplantae</taxon>
        <taxon>Streptophyta</taxon>
        <taxon>Embryophyta</taxon>
        <taxon>Tracheophyta</taxon>
        <taxon>Spermatophyta</taxon>
        <taxon>Magnoliopsida</taxon>
        <taxon>Liliopsida</taxon>
        <taxon>Poales</taxon>
        <taxon>Poaceae</taxon>
        <taxon>BOP clade</taxon>
        <taxon>Oryzoideae</taxon>
        <taxon>Oryzeae</taxon>
        <taxon>Zizaniinae</taxon>
        <taxon>Zizania</taxon>
    </lineage>
</organism>
<protein>
    <submittedName>
        <fullName evidence="1">Uncharacterized protein</fullName>
    </submittedName>
</protein>
<dbReference type="EMBL" id="JAAALK010000086">
    <property type="protein sequence ID" value="KAG8082182.1"/>
    <property type="molecule type" value="Genomic_DNA"/>
</dbReference>
<dbReference type="AlphaFoldDB" id="A0A8J5T7U0"/>
<comment type="caution">
    <text evidence="1">The sequence shown here is derived from an EMBL/GenBank/DDBJ whole genome shotgun (WGS) entry which is preliminary data.</text>
</comment>
<sequence length="192" mass="21256">MEEVAQLCAMKCSAAVDAARDTSDLCATQSLGNDVVESVVNVQKKVACALNWARAAAVCAEDLLASSHQMNKKLAKTLKYAVSQMQDISKKLQEIVSFCYTDEDHADGSLMTGVARSVDELAEILDQTSLNCQVELMDPNSLLESGYRSEDNAVWADVFLDEELDRMFETQTLGEHCVMYDLDFEEMWDGSM</sequence>
<reference evidence="1" key="2">
    <citation type="submission" date="2021-02" db="EMBL/GenBank/DDBJ databases">
        <authorList>
            <person name="Kimball J.A."/>
            <person name="Haas M.W."/>
            <person name="Macchietto M."/>
            <person name="Kono T."/>
            <person name="Duquette J."/>
            <person name="Shao M."/>
        </authorList>
    </citation>
    <scope>NUCLEOTIDE SEQUENCE</scope>
    <source>
        <tissue evidence="1">Fresh leaf tissue</tissue>
    </source>
</reference>
<evidence type="ECO:0000313" key="1">
    <source>
        <dbReference type="EMBL" id="KAG8082182.1"/>
    </source>
</evidence>
<evidence type="ECO:0000313" key="2">
    <source>
        <dbReference type="Proteomes" id="UP000729402"/>
    </source>
</evidence>
<proteinExistence type="predicted"/>
<accession>A0A8J5T7U0</accession>
<reference evidence="1" key="1">
    <citation type="journal article" date="2021" name="bioRxiv">
        <title>Whole Genome Assembly and Annotation of Northern Wild Rice, Zizania palustris L., Supports a Whole Genome Duplication in the Zizania Genus.</title>
        <authorList>
            <person name="Haas M."/>
            <person name="Kono T."/>
            <person name="Macchietto M."/>
            <person name="Millas R."/>
            <person name="McGilp L."/>
            <person name="Shao M."/>
            <person name="Duquette J."/>
            <person name="Hirsch C.N."/>
            <person name="Kimball J."/>
        </authorList>
    </citation>
    <scope>NUCLEOTIDE SEQUENCE</scope>
    <source>
        <tissue evidence="1">Fresh leaf tissue</tissue>
    </source>
</reference>
<keyword evidence="2" id="KW-1185">Reference proteome</keyword>